<evidence type="ECO:0000256" key="4">
    <source>
        <dbReference type="ARBA" id="ARBA00022989"/>
    </source>
</evidence>
<dbReference type="PANTHER" id="PTHR17613">
    <property type="entry name" value="CEREBRAL PROTEIN-11-RELATED"/>
    <property type="match status" value="1"/>
</dbReference>
<dbReference type="Pfam" id="PF10267">
    <property type="entry name" value="Tmemb_cc2"/>
    <property type="match status" value="2"/>
</dbReference>
<evidence type="ECO:0000313" key="9">
    <source>
        <dbReference type="Ensembl" id="ENSCCNP00000004873.1"/>
    </source>
</evidence>
<evidence type="ECO:0000256" key="7">
    <source>
        <dbReference type="SAM" id="MobiDB-lite"/>
    </source>
</evidence>
<dbReference type="AlphaFoldDB" id="A0A8C0W695"/>
<keyword evidence="3 8" id="KW-0812">Transmembrane</keyword>
<comment type="subcellular location">
    <subcellularLocation>
        <location evidence="1">Membrane</location>
    </subcellularLocation>
</comment>
<feature type="transmembrane region" description="Helical" evidence="8">
    <location>
        <begin position="351"/>
        <end position="370"/>
    </location>
</feature>
<keyword evidence="5" id="KW-0175">Coiled coil</keyword>
<dbReference type="PANTHER" id="PTHR17613:SF10">
    <property type="entry name" value="TESTIS-SPECIFIC PROTEIN TEX28"/>
    <property type="match status" value="1"/>
</dbReference>
<sequence length="397" mass="45946">MVLKEKCTKSPSVTLPSSVPPSKSLSSSKDKEFAHNLQESVKHSIFYLSEQLRVEKVNRDENTVSYLKLVSKADRHQALHIWWAFEKVNQHASANIAIEQRLRQCYQQLQKLEKGLGPKHSVLKVESSLDNYEKPSVKGSVSELPRLSGEDDLLATQLDVARPFTWESHFSGLQQWKFSELKPVAQQQKLLLQKVKEELTEVRKFHIDLHVSYESVKERYLMDLQVSLESLQEEKRRQALMEEQVNDHLQGHMDEIYYLKQHLACTEEKMACLTYERDKEIWEVIETFKSRISKLETLQQVNQLETMANLRSCPQEFLFRFISLLLTLTSILLVFVFTVCSCPLPLINSRLCTCTAVMLLGLGALAWQKLHTMGWQTWVPARWRLDTKDSKPSSDGP</sequence>
<evidence type="ECO:0000256" key="2">
    <source>
        <dbReference type="ARBA" id="ARBA00008108"/>
    </source>
</evidence>
<evidence type="ECO:0000256" key="3">
    <source>
        <dbReference type="ARBA" id="ARBA00022692"/>
    </source>
</evidence>
<reference evidence="9" key="1">
    <citation type="submission" date="2023-09" db="UniProtKB">
        <authorList>
            <consortium name="Ensembl"/>
        </authorList>
    </citation>
    <scope>IDENTIFICATION</scope>
</reference>
<gene>
    <name evidence="9" type="primary">Tex28</name>
</gene>
<dbReference type="GO" id="GO:0012505">
    <property type="term" value="C:endomembrane system"/>
    <property type="evidence" value="ECO:0007669"/>
    <property type="project" value="TreeGrafter"/>
</dbReference>
<evidence type="ECO:0000256" key="6">
    <source>
        <dbReference type="ARBA" id="ARBA00023136"/>
    </source>
</evidence>
<keyword evidence="6 8" id="KW-0472">Membrane</keyword>
<feature type="compositionally biased region" description="Low complexity" evidence="7">
    <location>
        <begin position="9"/>
        <end position="27"/>
    </location>
</feature>
<evidence type="ECO:0000256" key="5">
    <source>
        <dbReference type="ARBA" id="ARBA00023054"/>
    </source>
</evidence>
<evidence type="ECO:0008006" key="10">
    <source>
        <dbReference type="Google" id="ProtNLM"/>
    </source>
</evidence>
<protein>
    <recommendedName>
        <fullName evidence="10">Testis-specific protein TEX28</fullName>
    </recommendedName>
</protein>
<accession>A0A8C0W695</accession>
<organism evidence="9">
    <name type="scientific">Castor canadensis</name>
    <name type="common">American beaver</name>
    <dbReference type="NCBI Taxonomy" id="51338"/>
    <lineage>
        <taxon>Eukaryota</taxon>
        <taxon>Metazoa</taxon>
        <taxon>Chordata</taxon>
        <taxon>Craniata</taxon>
        <taxon>Vertebrata</taxon>
        <taxon>Euteleostomi</taxon>
        <taxon>Mammalia</taxon>
        <taxon>Eutheria</taxon>
        <taxon>Euarchontoglires</taxon>
        <taxon>Glires</taxon>
        <taxon>Rodentia</taxon>
        <taxon>Castorimorpha</taxon>
        <taxon>Castoridae</taxon>
        <taxon>Castor</taxon>
    </lineage>
</organism>
<dbReference type="Ensembl" id="ENSCCNT00000006418.1">
    <property type="protein sequence ID" value="ENSCCNP00000004873.1"/>
    <property type="gene ID" value="ENSCCNG00000005198.1"/>
</dbReference>
<evidence type="ECO:0000256" key="8">
    <source>
        <dbReference type="SAM" id="Phobius"/>
    </source>
</evidence>
<dbReference type="InterPro" id="IPR019394">
    <property type="entry name" value="TEX28/TMCC"/>
</dbReference>
<comment type="similarity">
    <text evidence="2">Belongs to the TEX28 family.</text>
</comment>
<feature type="region of interest" description="Disordered" evidence="7">
    <location>
        <begin position="1"/>
        <end position="31"/>
    </location>
</feature>
<name>A0A8C0W695_CASCN</name>
<proteinExistence type="inferred from homology"/>
<feature type="transmembrane region" description="Helical" evidence="8">
    <location>
        <begin position="317"/>
        <end position="339"/>
    </location>
</feature>
<evidence type="ECO:0000256" key="1">
    <source>
        <dbReference type="ARBA" id="ARBA00004370"/>
    </source>
</evidence>
<dbReference type="GO" id="GO:0016020">
    <property type="term" value="C:membrane"/>
    <property type="evidence" value="ECO:0007669"/>
    <property type="project" value="UniProtKB-SubCell"/>
</dbReference>
<keyword evidence="4 8" id="KW-1133">Transmembrane helix</keyword>